<dbReference type="Proteomes" id="UP000198224">
    <property type="component" value="Chromosome I"/>
</dbReference>
<dbReference type="EMBL" id="LT607409">
    <property type="protein sequence ID" value="SCF05027.1"/>
    <property type="molecule type" value="Genomic_DNA"/>
</dbReference>
<name>A0A1C4X9F5_9ACTN</name>
<evidence type="ECO:0000313" key="1">
    <source>
        <dbReference type="EMBL" id="SCF05027.1"/>
    </source>
</evidence>
<organism evidence="1 2">
    <name type="scientific">Micromonospora chokoriensis</name>
    <dbReference type="NCBI Taxonomy" id="356851"/>
    <lineage>
        <taxon>Bacteria</taxon>
        <taxon>Bacillati</taxon>
        <taxon>Actinomycetota</taxon>
        <taxon>Actinomycetes</taxon>
        <taxon>Micromonosporales</taxon>
        <taxon>Micromonosporaceae</taxon>
        <taxon>Micromonospora</taxon>
    </lineage>
</organism>
<evidence type="ECO:0000313" key="2">
    <source>
        <dbReference type="Proteomes" id="UP000198224"/>
    </source>
</evidence>
<reference evidence="2" key="1">
    <citation type="submission" date="2016-06" db="EMBL/GenBank/DDBJ databases">
        <authorList>
            <person name="Varghese N."/>
            <person name="Submissions Spin"/>
        </authorList>
    </citation>
    <scope>NUCLEOTIDE SEQUENCE [LARGE SCALE GENOMIC DNA]</scope>
    <source>
        <strain evidence="2">DSM 45160</strain>
    </source>
</reference>
<dbReference type="RefSeq" id="WP_088988710.1">
    <property type="nucleotide sequence ID" value="NZ_LT607409.1"/>
</dbReference>
<dbReference type="AlphaFoldDB" id="A0A1C4X9F5"/>
<gene>
    <name evidence="1" type="ORF">GA0070612_3325</name>
</gene>
<accession>A0A1C4X9F5</accession>
<proteinExistence type="predicted"/>
<sequence>MLQGAARAQDDVAAFAVTFDKALTAMLGDPNEPGLSVAIFLKCDDSGWRTSSCNAARQAVHDAVWAHHHHRRRPRRPVRSPPW</sequence>
<protein>
    <submittedName>
        <fullName evidence="1">Uncharacterized protein</fullName>
    </submittedName>
</protein>
<keyword evidence="2" id="KW-1185">Reference proteome</keyword>